<keyword evidence="3" id="KW-0812">Transmembrane</keyword>
<keyword evidence="6" id="KW-0472">Membrane</keyword>
<dbReference type="InterPro" id="IPR050685">
    <property type="entry name" value="LDLR"/>
</dbReference>
<reference evidence="9 10" key="1">
    <citation type="submission" date="2024-05" db="EMBL/GenBank/DDBJ databases">
        <authorList>
            <person name="Wallberg A."/>
        </authorList>
    </citation>
    <scope>NUCLEOTIDE SEQUENCE [LARGE SCALE GENOMIC DNA]</scope>
</reference>
<dbReference type="PROSITE" id="PS01209">
    <property type="entry name" value="LDLRA_1"/>
    <property type="match status" value="1"/>
</dbReference>
<keyword evidence="10" id="KW-1185">Reference proteome</keyword>
<dbReference type="EMBL" id="CAXKWB010021156">
    <property type="protein sequence ID" value="CAL4123017.1"/>
    <property type="molecule type" value="Genomic_DNA"/>
</dbReference>
<evidence type="ECO:0000256" key="4">
    <source>
        <dbReference type="ARBA" id="ARBA00022737"/>
    </source>
</evidence>
<comment type="caution">
    <text evidence="8">Lacks conserved residue(s) required for the propagation of feature annotation.</text>
</comment>
<feature type="non-terminal residue" evidence="9">
    <location>
        <position position="177"/>
    </location>
</feature>
<evidence type="ECO:0000313" key="10">
    <source>
        <dbReference type="Proteomes" id="UP001497623"/>
    </source>
</evidence>
<keyword evidence="4" id="KW-0677">Repeat</keyword>
<dbReference type="GO" id="GO:0016192">
    <property type="term" value="P:vesicle-mediated transport"/>
    <property type="evidence" value="ECO:0007669"/>
    <property type="project" value="UniProtKB-ARBA"/>
</dbReference>
<dbReference type="InterPro" id="IPR016187">
    <property type="entry name" value="CTDL_fold"/>
</dbReference>
<protein>
    <submittedName>
        <fullName evidence="9">Uncharacterized protein</fullName>
    </submittedName>
</protein>
<dbReference type="Proteomes" id="UP001497623">
    <property type="component" value="Unassembled WGS sequence"/>
</dbReference>
<evidence type="ECO:0000256" key="2">
    <source>
        <dbReference type="ARBA" id="ARBA00004308"/>
    </source>
</evidence>
<dbReference type="SUPFAM" id="SSF56436">
    <property type="entry name" value="C-type lectin-like"/>
    <property type="match status" value="1"/>
</dbReference>
<evidence type="ECO:0000256" key="3">
    <source>
        <dbReference type="ARBA" id="ARBA00022692"/>
    </source>
</evidence>
<dbReference type="Pfam" id="PF00057">
    <property type="entry name" value="Ldl_recept_a"/>
    <property type="match status" value="1"/>
</dbReference>
<dbReference type="SMART" id="SM00192">
    <property type="entry name" value="LDLa"/>
    <property type="match status" value="2"/>
</dbReference>
<dbReference type="InterPro" id="IPR016186">
    <property type="entry name" value="C-type_lectin-like/link_sf"/>
</dbReference>
<dbReference type="AlphaFoldDB" id="A0AAV2RFZ8"/>
<gene>
    <name evidence="9" type="ORF">MNOR_LOCUS23714</name>
</gene>
<proteinExistence type="predicted"/>
<dbReference type="PRINTS" id="PR00261">
    <property type="entry name" value="LDLRECEPTOR"/>
</dbReference>
<dbReference type="PANTHER" id="PTHR24270">
    <property type="entry name" value="LOW-DENSITY LIPOPROTEIN RECEPTOR-RELATED"/>
    <property type="match status" value="1"/>
</dbReference>
<dbReference type="InterPro" id="IPR002172">
    <property type="entry name" value="LDrepeatLR_classA_rpt"/>
</dbReference>
<evidence type="ECO:0000256" key="1">
    <source>
        <dbReference type="ARBA" id="ARBA00004167"/>
    </source>
</evidence>
<keyword evidence="7 8" id="KW-1015">Disulfide bond</keyword>
<dbReference type="Gene3D" id="4.10.400.10">
    <property type="entry name" value="Low-density Lipoprotein Receptor"/>
    <property type="match status" value="2"/>
</dbReference>
<accession>A0AAV2RFZ8</accession>
<dbReference type="InterPro" id="IPR023415">
    <property type="entry name" value="LDLR_class-A_CS"/>
</dbReference>
<dbReference type="Gene3D" id="3.10.100.10">
    <property type="entry name" value="Mannose-Binding Protein A, subunit A"/>
    <property type="match status" value="1"/>
</dbReference>
<dbReference type="InterPro" id="IPR036055">
    <property type="entry name" value="LDL_receptor-like_sf"/>
</dbReference>
<name>A0AAV2RFZ8_MEGNR</name>
<evidence type="ECO:0000256" key="7">
    <source>
        <dbReference type="ARBA" id="ARBA00023157"/>
    </source>
</evidence>
<evidence type="ECO:0000256" key="8">
    <source>
        <dbReference type="PROSITE-ProRule" id="PRU00124"/>
    </source>
</evidence>
<organism evidence="9 10">
    <name type="scientific">Meganyctiphanes norvegica</name>
    <name type="common">Northern krill</name>
    <name type="synonym">Thysanopoda norvegica</name>
    <dbReference type="NCBI Taxonomy" id="48144"/>
    <lineage>
        <taxon>Eukaryota</taxon>
        <taxon>Metazoa</taxon>
        <taxon>Ecdysozoa</taxon>
        <taxon>Arthropoda</taxon>
        <taxon>Crustacea</taxon>
        <taxon>Multicrustacea</taxon>
        <taxon>Malacostraca</taxon>
        <taxon>Eumalacostraca</taxon>
        <taxon>Eucarida</taxon>
        <taxon>Euphausiacea</taxon>
        <taxon>Euphausiidae</taxon>
        <taxon>Meganyctiphanes</taxon>
    </lineage>
</organism>
<comment type="caution">
    <text evidence="9">The sequence shown here is derived from an EMBL/GenBank/DDBJ whole genome shotgun (WGS) entry which is preliminary data.</text>
</comment>
<dbReference type="PROSITE" id="PS50068">
    <property type="entry name" value="LDLRA_2"/>
    <property type="match status" value="1"/>
</dbReference>
<evidence type="ECO:0000313" key="9">
    <source>
        <dbReference type="EMBL" id="CAL4123017.1"/>
    </source>
</evidence>
<dbReference type="GO" id="GO:0012505">
    <property type="term" value="C:endomembrane system"/>
    <property type="evidence" value="ECO:0007669"/>
    <property type="project" value="UniProtKB-SubCell"/>
</dbReference>
<sequence length="177" mass="19501">MSCLDGSQVSCPPHMWECGVRSGKCIATAWRCDGDIDCDDGSDEENCNPAIDNPAEIVPPYSSIKDEITNVSASLYIFGKITCGNGRHLKRNFVCDGNIDCPACEDELNCVECPPEYSAVGHTCLRIDVVKRTWEEASQNCQRLGGRLAEPRDMDALKCFMQDEGGGRGRFWIIGQK</sequence>
<feature type="disulfide bond" evidence="8">
    <location>
        <begin position="32"/>
        <end position="47"/>
    </location>
</feature>
<dbReference type="SUPFAM" id="SSF57424">
    <property type="entry name" value="LDL receptor-like module"/>
    <property type="match status" value="2"/>
</dbReference>
<keyword evidence="5" id="KW-1133">Transmembrane helix</keyword>
<dbReference type="GO" id="GO:0005886">
    <property type="term" value="C:plasma membrane"/>
    <property type="evidence" value="ECO:0007669"/>
    <property type="project" value="TreeGrafter"/>
</dbReference>
<dbReference type="CDD" id="cd00112">
    <property type="entry name" value="LDLa"/>
    <property type="match status" value="1"/>
</dbReference>
<evidence type="ECO:0000256" key="6">
    <source>
        <dbReference type="ARBA" id="ARBA00023136"/>
    </source>
</evidence>
<comment type="subcellular location">
    <subcellularLocation>
        <location evidence="2">Endomembrane system</location>
    </subcellularLocation>
    <subcellularLocation>
        <location evidence="1">Membrane</location>
        <topology evidence="1">Single-pass membrane protein</topology>
    </subcellularLocation>
</comment>
<evidence type="ECO:0000256" key="5">
    <source>
        <dbReference type="ARBA" id="ARBA00022989"/>
    </source>
</evidence>